<gene>
    <name evidence="2" type="ORF">MN116_006875</name>
</gene>
<protein>
    <submittedName>
        <fullName evidence="2">Uncharacterized protein</fullName>
    </submittedName>
</protein>
<evidence type="ECO:0000313" key="2">
    <source>
        <dbReference type="EMBL" id="KAK4469310.1"/>
    </source>
</evidence>
<name>A0AAE1Z815_SCHME</name>
<comment type="caution">
    <text evidence="2">The sequence shown here is derived from an EMBL/GenBank/DDBJ whole genome shotgun (WGS) entry which is preliminary data.</text>
</comment>
<evidence type="ECO:0000313" key="3">
    <source>
        <dbReference type="Proteomes" id="UP001292079"/>
    </source>
</evidence>
<dbReference type="EMBL" id="JALJAT010000005">
    <property type="protein sequence ID" value="KAK4469310.1"/>
    <property type="molecule type" value="Genomic_DNA"/>
</dbReference>
<keyword evidence="3" id="KW-1185">Reference proteome</keyword>
<reference evidence="2" key="2">
    <citation type="journal article" date="2023" name="Infect Dis Poverty">
        <title>Chromosome-scale genome of the human blood fluke Schistosoma mekongi and its implications for public health.</title>
        <authorList>
            <person name="Zhou M."/>
            <person name="Xu L."/>
            <person name="Xu D."/>
            <person name="Chen W."/>
            <person name="Khan J."/>
            <person name="Hu Y."/>
            <person name="Huang H."/>
            <person name="Wei H."/>
            <person name="Zhang Y."/>
            <person name="Chusongsang P."/>
            <person name="Tanasarnprasert K."/>
            <person name="Hu X."/>
            <person name="Limpanont Y."/>
            <person name="Lv Z."/>
        </authorList>
    </citation>
    <scope>NUCLEOTIDE SEQUENCE</scope>
    <source>
        <strain evidence="2">LV_2022a</strain>
    </source>
</reference>
<feature type="signal peptide" evidence="1">
    <location>
        <begin position="1"/>
        <end position="18"/>
    </location>
</feature>
<reference evidence="2" key="1">
    <citation type="submission" date="2022-04" db="EMBL/GenBank/DDBJ databases">
        <authorList>
            <person name="Xu L."/>
            <person name="Lv Z."/>
        </authorList>
    </citation>
    <scope>NUCLEOTIDE SEQUENCE</scope>
    <source>
        <strain evidence="2">LV_2022a</strain>
    </source>
</reference>
<accession>A0AAE1Z815</accession>
<dbReference type="Proteomes" id="UP001292079">
    <property type="component" value="Unassembled WGS sequence"/>
</dbReference>
<dbReference type="AlphaFoldDB" id="A0AAE1Z815"/>
<evidence type="ECO:0000256" key="1">
    <source>
        <dbReference type="SAM" id="SignalP"/>
    </source>
</evidence>
<sequence>MLAIILLYTLCFIGIIQCNEVKTIVKGNETRKIVEGRFINSNLQKTTQHTTVKVTTVNHTLYKLHNRTICNGTDTCLHRKPNLTNSNSVTVGHVASVTTPTTVQSSSTPKNVLTRTPHNVIVTHHRNITKPKILQNGTVEIKKPKDVQQLEKHETLMQKFNDQFFYLFSEQEFHPLHDKSYLFNIWYLFRHSFLNLKNVKNLIFGS</sequence>
<proteinExistence type="predicted"/>
<feature type="chain" id="PRO_5041904968" evidence="1">
    <location>
        <begin position="19"/>
        <end position="206"/>
    </location>
</feature>
<organism evidence="2 3">
    <name type="scientific">Schistosoma mekongi</name>
    <name type="common">Parasitic worm</name>
    <dbReference type="NCBI Taxonomy" id="38744"/>
    <lineage>
        <taxon>Eukaryota</taxon>
        <taxon>Metazoa</taxon>
        <taxon>Spiralia</taxon>
        <taxon>Lophotrochozoa</taxon>
        <taxon>Platyhelminthes</taxon>
        <taxon>Trematoda</taxon>
        <taxon>Digenea</taxon>
        <taxon>Strigeidida</taxon>
        <taxon>Schistosomatoidea</taxon>
        <taxon>Schistosomatidae</taxon>
        <taxon>Schistosoma</taxon>
    </lineage>
</organism>
<keyword evidence="1" id="KW-0732">Signal</keyword>